<evidence type="ECO:0000256" key="5">
    <source>
        <dbReference type="SAM" id="Phobius"/>
    </source>
</evidence>
<dbReference type="PIRSF" id="PIRSF500136">
    <property type="entry name" value="UDP_ManNAc_DH"/>
    <property type="match status" value="1"/>
</dbReference>
<keyword evidence="5" id="KW-0812">Transmembrane</keyword>
<evidence type="ECO:0000256" key="4">
    <source>
        <dbReference type="PIRNR" id="PIRNR000124"/>
    </source>
</evidence>
<dbReference type="GO" id="GO:0051287">
    <property type="term" value="F:NAD binding"/>
    <property type="evidence" value="ECO:0007669"/>
    <property type="project" value="InterPro"/>
</dbReference>
<dbReference type="PATRIC" id="fig|1702214.3.peg.1032"/>
<dbReference type="PANTHER" id="PTHR43491">
    <property type="entry name" value="UDP-N-ACETYL-D-MANNOSAMINE DEHYDROGENASE"/>
    <property type="match status" value="1"/>
</dbReference>
<keyword evidence="8" id="KW-1185">Reference proteome</keyword>
<dbReference type="PIRSF" id="PIRSF000124">
    <property type="entry name" value="UDPglc_GDPman_dh"/>
    <property type="match status" value="1"/>
</dbReference>
<dbReference type="InterPro" id="IPR028359">
    <property type="entry name" value="UDP_ManNAc/GlcNAc_DH"/>
</dbReference>
<dbReference type="SUPFAM" id="SSF51735">
    <property type="entry name" value="NAD(P)-binding Rossmann-fold domains"/>
    <property type="match status" value="1"/>
</dbReference>
<dbReference type="InterPro" id="IPR036291">
    <property type="entry name" value="NAD(P)-bd_dom_sf"/>
</dbReference>
<keyword evidence="5" id="KW-1133">Transmembrane helix</keyword>
<keyword evidence="3" id="KW-0520">NAD</keyword>
<proteinExistence type="inferred from homology"/>
<evidence type="ECO:0000256" key="3">
    <source>
        <dbReference type="ARBA" id="ARBA00023027"/>
    </source>
</evidence>
<feature type="domain" description="UDP-glucose/GDP-mannose dehydrogenase C-terminal" evidence="6">
    <location>
        <begin position="320"/>
        <end position="419"/>
    </location>
</feature>
<evidence type="ECO:0000256" key="1">
    <source>
        <dbReference type="ARBA" id="ARBA00006601"/>
    </source>
</evidence>
<dbReference type="InterPro" id="IPR014027">
    <property type="entry name" value="UDP-Glc/GDP-Man_DH_C"/>
</dbReference>
<protein>
    <submittedName>
        <fullName evidence="7">UDP-N-acetyl-D-galactosamine dehydrogenase</fullName>
    </submittedName>
</protein>
<dbReference type="STRING" id="1702214.AL399_07255"/>
<dbReference type="SUPFAM" id="SSF52413">
    <property type="entry name" value="UDP-glucose/GDP-mannose dehydrogenase C-terminal domain"/>
    <property type="match status" value="1"/>
</dbReference>
<dbReference type="GO" id="GO:0016628">
    <property type="term" value="F:oxidoreductase activity, acting on the CH-CH group of donors, NAD or NADP as acceptor"/>
    <property type="evidence" value="ECO:0007669"/>
    <property type="project" value="InterPro"/>
</dbReference>
<dbReference type="Pfam" id="PF03720">
    <property type="entry name" value="UDPG_MGDP_dh_C"/>
    <property type="match status" value="1"/>
</dbReference>
<dbReference type="NCBIfam" id="TIGR03026">
    <property type="entry name" value="NDP-sugDHase"/>
    <property type="match status" value="1"/>
</dbReference>
<dbReference type="Pfam" id="PF00984">
    <property type="entry name" value="UDPG_MGDP_dh"/>
    <property type="match status" value="1"/>
</dbReference>
<dbReference type="InterPro" id="IPR014026">
    <property type="entry name" value="UDP-Glc/GDP-Man_DH_dimer"/>
</dbReference>
<dbReference type="InterPro" id="IPR017476">
    <property type="entry name" value="UDP-Glc/GDP-Man"/>
</dbReference>
<dbReference type="InterPro" id="IPR036220">
    <property type="entry name" value="UDP-Glc/GDP-Man_DH_C_sf"/>
</dbReference>
<accession>A0A0Q4AX37</accession>
<dbReference type="GO" id="GO:0016616">
    <property type="term" value="F:oxidoreductase activity, acting on the CH-OH group of donors, NAD or NADP as acceptor"/>
    <property type="evidence" value="ECO:0007669"/>
    <property type="project" value="InterPro"/>
</dbReference>
<organism evidence="7 8">
    <name type="scientific">Candidatus [Bacteroides] periocalifornicus</name>
    <dbReference type="NCBI Taxonomy" id="1702214"/>
    <lineage>
        <taxon>Bacteria</taxon>
        <taxon>Pseudomonadati</taxon>
        <taxon>Bacteroidota</taxon>
    </lineage>
</organism>
<sequence>MYEALVAKQKSLALVGLGYVGLPIALAFARRLRVVGFDINEARLERMRRGDDPSQELSKEAFEGCDITFTSSIEELRRASFFIVAVPTPIDEYNNPDLTPLLKATESVAKALKKGDYVCYESTVYPGCTEEDCLPILERISGLKCGVDFKLGYSPERINPGDATHTLTNTMKIVSGCDAEALDTIAKVYSLVVEAGVHRAPNIKVAEAGKIIENTQRDVNIALMNELSIIFSRIGINTYDVIEAAGTKWNFLKFMPGLVGGHCIGVDPYYLVHKASQLKYHPQLISAGRAINDSMGGYIGKKVVKRLISLGKAVLGARVLVLGITFKEDVADVRNSKVVDIIRELQDYGIKVDVVDPHATPADVRREYGLELTEKPGKGYGAVVLAVSHKEYKNLGEEYFRELMDGKPLLVDVKGLYRDRGWNMAYWSL</sequence>
<dbReference type="Proteomes" id="UP000054172">
    <property type="component" value="Unassembled WGS sequence"/>
</dbReference>
<dbReference type="InterPro" id="IPR008927">
    <property type="entry name" value="6-PGluconate_DH-like_C_sf"/>
</dbReference>
<evidence type="ECO:0000256" key="2">
    <source>
        <dbReference type="ARBA" id="ARBA00023002"/>
    </source>
</evidence>
<comment type="caution">
    <text evidence="7">The sequence shown here is derived from an EMBL/GenBank/DDBJ whole genome shotgun (WGS) entry which is preliminary data.</text>
</comment>
<gene>
    <name evidence="7" type="ORF">AL399_07255</name>
</gene>
<keyword evidence="2" id="KW-0560">Oxidoreductase</keyword>
<dbReference type="AlphaFoldDB" id="A0A0Q4AX37"/>
<dbReference type="SUPFAM" id="SSF48179">
    <property type="entry name" value="6-phosphogluconate dehydrogenase C-terminal domain-like"/>
    <property type="match status" value="1"/>
</dbReference>
<keyword evidence="5" id="KW-0472">Membrane</keyword>
<comment type="similarity">
    <text evidence="1 4">Belongs to the UDP-glucose/GDP-mannose dehydrogenase family.</text>
</comment>
<dbReference type="SMART" id="SM00984">
    <property type="entry name" value="UDPG_MGDP_dh_C"/>
    <property type="match status" value="1"/>
</dbReference>
<evidence type="ECO:0000313" key="7">
    <source>
        <dbReference type="EMBL" id="KQM08467.1"/>
    </source>
</evidence>
<dbReference type="Pfam" id="PF03721">
    <property type="entry name" value="UDPG_MGDP_dh_N"/>
    <property type="match status" value="1"/>
</dbReference>
<feature type="transmembrane region" description="Helical" evidence="5">
    <location>
        <begin position="12"/>
        <end position="29"/>
    </location>
</feature>
<dbReference type="GO" id="GO:0000271">
    <property type="term" value="P:polysaccharide biosynthetic process"/>
    <property type="evidence" value="ECO:0007669"/>
    <property type="project" value="InterPro"/>
</dbReference>
<reference evidence="7" key="1">
    <citation type="submission" date="2015-08" db="EMBL/GenBank/DDBJ databases">
        <title>Candidatus Bacteriodes Periocalifornicus.</title>
        <authorList>
            <person name="McLean J.S."/>
            <person name="Kelley S."/>
        </authorList>
    </citation>
    <scope>NUCLEOTIDE SEQUENCE [LARGE SCALE GENOMIC DNA]</scope>
    <source>
        <strain evidence="7">12B</strain>
    </source>
</reference>
<dbReference type="Gene3D" id="3.40.50.720">
    <property type="entry name" value="NAD(P)-binding Rossmann-like Domain"/>
    <property type="match status" value="2"/>
</dbReference>
<evidence type="ECO:0000259" key="6">
    <source>
        <dbReference type="SMART" id="SM00984"/>
    </source>
</evidence>
<name>A0A0Q4AX37_9BACT</name>
<dbReference type="InterPro" id="IPR001732">
    <property type="entry name" value="UDP-Glc/GDP-Man_DH_N"/>
</dbReference>
<dbReference type="EMBL" id="LIIK01000037">
    <property type="protein sequence ID" value="KQM08467.1"/>
    <property type="molecule type" value="Genomic_DNA"/>
</dbReference>
<evidence type="ECO:0000313" key="8">
    <source>
        <dbReference type="Proteomes" id="UP000054172"/>
    </source>
</evidence>
<dbReference type="PANTHER" id="PTHR43491:SF2">
    <property type="entry name" value="UDP-N-ACETYL-D-MANNOSAMINE DEHYDROGENASE"/>
    <property type="match status" value="1"/>
</dbReference>